<keyword evidence="2" id="KW-1185">Reference proteome</keyword>
<reference evidence="1 2" key="2">
    <citation type="submission" date="2020-03" db="EMBL/GenBank/DDBJ databases">
        <authorList>
            <person name="Ichikawa N."/>
            <person name="Kimura A."/>
            <person name="Kitahashi Y."/>
            <person name="Uohara A."/>
        </authorList>
    </citation>
    <scope>NUCLEOTIDE SEQUENCE [LARGE SCALE GENOMIC DNA]</scope>
    <source>
        <strain evidence="1 2">NBRC 108639</strain>
    </source>
</reference>
<organism evidence="1 2">
    <name type="scientific">Phytohabitans houttuyneae</name>
    <dbReference type="NCBI Taxonomy" id="1076126"/>
    <lineage>
        <taxon>Bacteria</taxon>
        <taxon>Bacillati</taxon>
        <taxon>Actinomycetota</taxon>
        <taxon>Actinomycetes</taxon>
        <taxon>Micromonosporales</taxon>
        <taxon>Micromonosporaceae</taxon>
    </lineage>
</organism>
<evidence type="ECO:0000313" key="1">
    <source>
        <dbReference type="EMBL" id="GFJ80725.1"/>
    </source>
</evidence>
<dbReference type="EMBL" id="BLPF01000001">
    <property type="protein sequence ID" value="GFJ80725.1"/>
    <property type="molecule type" value="Genomic_DNA"/>
</dbReference>
<evidence type="ECO:0000313" key="2">
    <source>
        <dbReference type="Proteomes" id="UP000482800"/>
    </source>
</evidence>
<gene>
    <name evidence="1" type="ORF">Phou_049050</name>
</gene>
<reference evidence="1 2" key="1">
    <citation type="submission" date="2020-03" db="EMBL/GenBank/DDBJ databases">
        <title>Whole genome shotgun sequence of Phytohabitans houttuyneae NBRC 108639.</title>
        <authorList>
            <person name="Komaki H."/>
            <person name="Tamura T."/>
        </authorList>
    </citation>
    <scope>NUCLEOTIDE SEQUENCE [LARGE SCALE GENOMIC DNA]</scope>
    <source>
        <strain evidence="1 2">NBRC 108639</strain>
    </source>
</reference>
<dbReference type="Proteomes" id="UP000482800">
    <property type="component" value="Unassembled WGS sequence"/>
</dbReference>
<accession>A0A6V8KJ40</accession>
<comment type="caution">
    <text evidence="1">The sequence shown here is derived from an EMBL/GenBank/DDBJ whole genome shotgun (WGS) entry which is preliminary data.</text>
</comment>
<protein>
    <submittedName>
        <fullName evidence="1">Uncharacterized protein</fullName>
    </submittedName>
</protein>
<sequence>MSLPRLIAVSAYLRLTVTDTLGVWVDGNHAFSPLAKVTRTCWYRVPSDWVVHGALAPGRRDRLVDALYGPGWREGNADGSRYVLLDVDEKVLTEREVRSRPWLSDRAGFYVWTPEGAFREVIPAEL</sequence>
<dbReference type="AlphaFoldDB" id="A0A6V8KJ40"/>
<proteinExistence type="predicted"/>
<dbReference type="RefSeq" id="WP_173057993.1">
    <property type="nucleotide sequence ID" value="NZ_BAABGO010000008.1"/>
</dbReference>
<name>A0A6V8KJ40_9ACTN</name>